<dbReference type="InterPro" id="IPR036291">
    <property type="entry name" value="NAD(P)-bd_dom_sf"/>
</dbReference>
<dbReference type="SUPFAM" id="SSF51735">
    <property type="entry name" value="NAD(P)-binding Rossmann-fold domains"/>
    <property type="match status" value="1"/>
</dbReference>
<gene>
    <name evidence="3" type="ORF">FHP06_03965</name>
</gene>
<sequence>MERVGLLGTGIVGRTLAARLAELGVDVVVGARSAESSSLEAFADLDVRTGSFADAAAHADLVVNATNGVNSTAVLESIGAEALAGKTVVDLSNELVPREGGGFPVPTATAESSVGRRLQEAFPETYVVKSLNTMNCAVMADPSIVPGDHVVFLSGDDAGAKDRVRELLATFGWRPEQMVDLGGIETASATEMMMSVWMAVTIARGHDAPRFNWAVNAP</sequence>
<dbReference type="EMBL" id="VDUX01000002">
    <property type="protein sequence ID" value="TXL62368.1"/>
    <property type="molecule type" value="Genomic_DNA"/>
</dbReference>
<evidence type="ECO:0000313" key="3">
    <source>
        <dbReference type="EMBL" id="TXL62368.1"/>
    </source>
</evidence>
<keyword evidence="1" id="KW-0560">Oxidoreductase</keyword>
<dbReference type="OrthoDB" id="3194817at2"/>
<name>A0A5C8NMF5_9ACTN</name>
<dbReference type="Pfam" id="PF03807">
    <property type="entry name" value="F420_oxidored"/>
    <property type="match status" value="1"/>
</dbReference>
<keyword evidence="4" id="KW-1185">Reference proteome</keyword>
<reference evidence="3 4" key="1">
    <citation type="submission" date="2019-06" db="EMBL/GenBank/DDBJ databases">
        <title>Aeromicrobium sp. nov., isolated from a maize field.</title>
        <authorList>
            <person name="Lin S.-Y."/>
            <person name="Tsai C.-F."/>
            <person name="Young C.-C."/>
        </authorList>
    </citation>
    <scope>NUCLEOTIDE SEQUENCE [LARGE SCALE GENOMIC DNA]</scope>
    <source>
        <strain evidence="3 4">CC-CFT486</strain>
    </source>
</reference>
<comment type="caution">
    <text evidence="3">The sequence shown here is derived from an EMBL/GenBank/DDBJ whole genome shotgun (WGS) entry which is preliminary data.</text>
</comment>
<evidence type="ECO:0000256" key="1">
    <source>
        <dbReference type="ARBA" id="ARBA00023002"/>
    </source>
</evidence>
<dbReference type="GO" id="GO:0016491">
    <property type="term" value="F:oxidoreductase activity"/>
    <property type="evidence" value="ECO:0007669"/>
    <property type="project" value="UniProtKB-KW"/>
</dbReference>
<protein>
    <submittedName>
        <fullName evidence="3">NADP oxidoreductase</fullName>
    </submittedName>
</protein>
<dbReference type="InterPro" id="IPR028939">
    <property type="entry name" value="P5C_Rdtase_cat_N"/>
</dbReference>
<dbReference type="Gene3D" id="3.40.50.720">
    <property type="entry name" value="NAD(P)-binding Rossmann-like Domain"/>
    <property type="match status" value="1"/>
</dbReference>
<dbReference type="PANTHER" id="PTHR14239">
    <property type="entry name" value="DUDULIN-RELATED"/>
    <property type="match status" value="1"/>
</dbReference>
<evidence type="ECO:0000313" key="4">
    <source>
        <dbReference type="Proteomes" id="UP000321571"/>
    </source>
</evidence>
<dbReference type="AlphaFoldDB" id="A0A5C8NMF5"/>
<proteinExistence type="predicted"/>
<dbReference type="InterPro" id="IPR051267">
    <property type="entry name" value="STEAP_metalloreductase"/>
</dbReference>
<dbReference type="RefSeq" id="WP_147684035.1">
    <property type="nucleotide sequence ID" value="NZ_VDUX01000002.1"/>
</dbReference>
<feature type="domain" description="Pyrroline-5-carboxylate reductase catalytic N-terminal" evidence="2">
    <location>
        <begin position="3"/>
        <end position="93"/>
    </location>
</feature>
<organism evidence="3 4">
    <name type="scientific">Aeromicrobium terrae</name>
    <dbReference type="NCBI Taxonomy" id="2498846"/>
    <lineage>
        <taxon>Bacteria</taxon>
        <taxon>Bacillati</taxon>
        <taxon>Actinomycetota</taxon>
        <taxon>Actinomycetes</taxon>
        <taxon>Propionibacteriales</taxon>
        <taxon>Nocardioidaceae</taxon>
        <taxon>Aeromicrobium</taxon>
    </lineage>
</organism>
<evidence type="ECO:0000259" key="2">
    <source>
        <dbReference type="Pfam" id="PF03807"/>
    </source>
</evidence>
<dbReference type="Proteomes" id="UP000321571">
    <property type="component" value="Unassembled WGS sequence"/>
</dbReference>
<accession>A0A5C8NMF5</accession>